<feature type="transmembrane region" description="Helical" evidence="9">
    <location>
        <begin position="239"/>
        <end position="268"/>
    </location>
</feature>
<evidence type="ECO:0000256" key="2">
    <source>
        <dbReference type="ARBA" id="ARBA00022448"/>
    </source>
</evidence>
<feature type="compositionally biased region" description="Basic and acidic residues" evidence="8">
    <location>
        <begin position="1"/>
        <end position="27"/>
    </location>
</feature>
<evidence type="ECO:0000313" key="11">
    <source>
        <dbReference type="Proteomes" id="UP000254912"/>
    </source>
</evidence>
<evidence type="ECO:0000256" key="6">
    <source>
        <dbReference type="ARBA" id="ARBA00022989"/>
    </source>
</evidence>
<dbReference type="GO" id="GO:0008982">
    <property type="term" value="F:protein-N(PI)-phosphohistidine-sugar phosphotransferase activity"/>
    <property type="evidence" value="ECO:0007669"/>
    <property type="project" value="InterPro"/>
</dbReference>
<protein>
    <submittedName>
        <fullName evidence="10">Uncharacterized protein</fullName>
    </submittedName>
</protein>
<name>A0A288QXX5_9LACO</name>
<comment type="subcellular location">
    <subcellularLocation>
        <location evidence="1">Cell membrane</location>
        <topology evidence="1">Multi-pass membrane protein</topology>
    </subcellularLocation>
</comment>
<evidence type="ECO:0000256" key="1">
    <source>
        <dbReference type="ARBA" id="ARBA00004651"/>
    </source>
</evidence>
<keyword evidence="6 9" id="KW-1133">Transmembrane helix</keyword>
<keyword evidence="7 9" id="KW-0472">Membrane</keyword>
<feature type="transmembrane region" description="Helical" evidence="9">
    <location>
        <begin position="320"/>
        <end position="339"/>
    </location>
</feature>
<dbReference type="AlphaFoldDB" id="A0A288QXX5"/>
<feature type="transmembrane region" description="Helical" evidence="9">
    <location>
        <begin position="198"/>
        <end position="219"/>
    </location>
</feature>
<feature type="transmembrane region" description="Helical" evidence="9">
    <location>
        <begin position="346"/>
        <end position="363"/>
    </location>
</feature>
<evidence type="ECO:0000256" key="7">
    <source>
        <dbReference type="ARBA" id="ARBA00023136"/>
    </source>
</evidence>
<feature type="transmembrane region" description="Helical" evidence="9">
    <location>
        <begin position="59"/>
        <end position="82"/>
    </location>
</feature>
<comment type="caution">
    <text evidence="10">The sequence shown here is derived from an EMBL/GenBank/DDBJ whole genome shotgun (WGS) entry which is preliminary data.</text>
</comment>
<dbReference type="GO" id="GO:0009401">
    <property type="term" value="P:phosphoenolpyruvate-dependent sugar phosphotransferase system"/>
    <property type="evidence" value="ECO:0007669"/>
    <property type="project" value="InterPro"/>
</dbReference>
<evidence type="ECO:0000256" key="4">
    <source>
        <dbReference type="ARBA" id="ARBA00022597"/>
    </source>
</evidence>
<evidence type="ECO:0000256" key="3">
    <source>
        <dbReference type="ARBA" id="ARBA00022475"/>
    </source>
</evidence>
<evidence type="ECO:0000313" key="10">
    <source>
        <dbReference type="EMBL" id="RDL05245.1"/>
    </source>
</evidence>
<reference evidence="10 11" key="1">
    <citation type="submission" date="2018-07" db="EMBL/GenBank/DDBJ databases">
        <title>Genomic Encyclopedia of Type Strains, Phase III (KMG-III): the genomes of soil and plant-associated and newly described type strains.</title>
        <authorList>
            <person name="Whitman W."/>
        </authorList>
    </citation>
    <scope>NUCLEOTIDE SEQUENCE [LARGE SCALE GENOMIC DNA]</scope>
    <source>
        <strain evidence="10 11">CECT 7031</strain>
    </source>
</reference>
<sequence length="407" mass="42377">MTEEEKRRMTSQEKAEAATKAAPHEDRSEEEVLLPGQGQLTRPEETMTMKDWVFSVSQGISNVILAVLGMGLLMGSIGQILMNFGVTNFGQALVDSGQIGQKLLAPALGVGIAYMLRTNILTIGAAMIAAHVGSNAVYFTDVAIKSGHTATGWQATAAQLPAGSLVQTAGQPVSAVLAGLVAALIGKWLTGKTPLDMLLVPLAATLGGSIFGLGAATVTTPLLNSISEALAETMKISPVLGAAVVSFAWLTFLMTPASSAALAIAVMLDPMSSGAALIGTASAFAMYTAMAWAQNNWGARMATLLGTPKIQFPNLLKSPLLYVGPAVIAAVNAVVAVVYFDFQVPYTIAGLGLNGFIAPIALLSTPKLFWTLMAFGVVIPAVLSVVYYYVLKMVGLAKKGDLFLEVV</sequence>
<dbReference type="GeneID" id="94546600"/>
<dbReference type="GO" id="GO:0005886">
    <property type="term" value="C:plasma membrane"/>
    <property type="evidence" value="ECO:0007669"/>
    <property type="project" value="UniProtKB-SubCell"/>
</dbReference>
<evidence type="ECO:0000256" key="8">
    <source>
        <dbReference type="SAM" id="MobiDB-lite"/>
    </source>
</evidence>
<dbReference type="EMBL" id="QRAS01000003">
    <property type="protein sequence ID" value="RDL05245.1"/>
    <property type="molecule type" value="Genomic_DNA"/>
</dbReference>
<feature type="transmembrane region" description="Helical" evidence="9">
    <location>
        <begin position="169"/>
        <end position="186"/>
    </location>
</feature>
<evidence type="ECO:0000256" key="9">
    <source>
        <dbReference type="SAM" id="Phobius"/>
    </source>
</evidence>
<proteinExistence type="predicted"/>
<gene>
    <name evidence="10" type="ORF">DFP99_1193</name>
</gene>
<keyword evidence="4" id="KW-0762">Sugar transport</keyword>
<dbReference type="Proteomes" id="UP000254912">
    <property type="component" value="Unassembled WGS sequence"/>
</dbReference>
<dbReference type="Pfam" id="PF13303">
    <property type="entry name" value="PTS_EIIC_2"/>
    <property type="match status" value="1"/>
</dbReference>
<feature type="region of interest" description="Disordered" evidence="8">
    <location>
        <begin position="1"/>
        <end position="34"/>
    </location>
</feature>
<organism evidence="10 11">
    <name type="scientific">Weissella soli</name>
    <dbReference type="NCBI Taxonomy" id="155866"/>
    <lineage>
        <taxon>Bacteria</taxon>
        <taxon>Bacillati</taxon>
        <taxon>Bacillota</taxon>
        <taxon>Bacilli</taxon>
        <taxon>Lactobacillales</taxon>
        <taxon>Lactobacillaceae</taxon>
        <taxon>Weissella</taxon>
    </lineage>
</organism>
<feature type="transmembrane region" description="Helical" evidence="9">
    <location>
        <begin position="275"/>
        <end position="293"/>
    </location>
</feature>
<keyword evidence="3" id="KW-1003">Cell membrane</keyword>
<dbReference type="RefSeq" id="WP_236151163.1">
    <property type="nucleotide sequence ID" value="NZ_BJYO01000005.1"/>
</dbReference>
<keyword evidence="5 9" id="KW-0812">Transmembrane</keyword>
<accession>A0A288QXX5</accession>
<dbReference type="KEGG" id="wso:WSWS_01415"/>
<feature type="transmembrane region" description="Helical" evidence="9">
    <location>
        <begin position="369"/>
        <end position="390"/>
    </location>
</feature>
<dbReference type="InterPro" id="IPR003352">
    <property type="entry name" value="PTS_EIIC"/>
</dbReference>
<evidence type="ECO:0000256" key="5">
    <source>
        <dbReference type="ARBA" id="ARBA00022692"/>
    </source>
</evidence>
<keyword evidence="2" id="KW-0813">Transport</keyword>
<keyword evidence="11" id="KW-1185">Reference proteome</keyword>